<sequence>MFSVPLNSFVHRVSDKSQVMANAAECGCQLRRVRRSRNWLLVAQDHQLVEFKTMLTHEKDDWIATAIGKVLPKPVVCLASLLAATPSMTVAQLVMESGCSMAEARRAIDEHEGL</sequence>
<proteinExistence type="predicted"/>
<dbReference type="RefSeq" id="WP_065679344.1">
    <property type="nucleotide sequence ID" value="NZ_AP025461.1"/>
</dbReference>
<dbReference type="InterPro" id="IPR022253">
    <property type="entry name" value="Ribosome_recyc_fac_bac"/>
</dbReference>
<dbReference type="Pfam" id="PF12614">
    <property type="entry name" value="RRF_GI"/>
    <property type="match status" value="1"/>
</dbReference>
<dbReference type="AlphaFoldDB" id="A0A1C3IU12"/>
<gene>
    <name evidence="1" type="ORF">VAT7223_02414</name>
</gene>
<dbReference type="GeneID" id="94234747"/>
<evidence type="ECO:0000313" key="1">
    <source>
        <dbReference type="EMBL" id="SBS64915.1"/>
    </source>
</evidence>
<reference evidence="2" key="1">
    <citation type="submission" date="2016-06" db="EMBL/GenBank/DDBJ databases">
        <authorList>
            <person name="Rodrigo-Torres Lidia"/>
            <person name="Arahal R.David."/>
        </authorList>
    </citation>
    <scope>NUCLEOTIDE SEQUENCE [LARGE SCALE GENOMIC DNA]</scope>
    <source>
        <strain evidence="2">CECT 7223</strain>
    </source>
</reference>
<evidence type="ECO:0000313" key="2">
    <source>
        <dbReference type="Proteomes" id="UP000092876"/>
    </source>
</evidence>
<dbReference type="EMBL" id="FLQP01000033">
    <property type="protein sequence ID" value="SBS64915.1"/>
    <property type="molecule type" value="Genomic_DNA"/>
</dbReference>
<protein>
    <submittedName>
        <fullName evidence="1">Ribosome recycling factor</fullName>
    </submittedName>
</protein>
<accession>A0A1C3IU12</accession>
<organism evidence="1 2">
    <name type="scientific">Vibrio atlanticus</name>
    <dbReference type="NCBI Taxonomy" id="693153"/>
    <lineage>
        <taxon>Bacteria</taxon>
        <taxon>Pseudomonadati</taxon>
        <taxon>Pseudomonadota</taxon>
        <taxon>Gammaproteobacteria</taxon>
        <taxon>Vibrionales</taxon>
        <taxon>Vibrionaceae</taxon>
        <taxon>Vibrio</taxon>
    </lineage>
</organism>
<name>A0A1C3IU12_9VIBR</name>
<dbReference type="Proteomes" id="UP000092876">
    <property type="component" value="Unassembled WGS sequence"/>
</dbReference>